<sequence length="83" mass="9179">MLSVTESAAKVPHTRHGGQKTASTFAAFSHDFDTYFVNWQLARRSNLLNGADTCVCVSLILCALNAQFNFCCRRPFCCAGNWS</sequence>
<accession>A0A914GXJ5</accession>
<dbReference type="AlphaFoldDB" id="A0A914GXJ5"/>
<protein>
    <submittedName>
        <fullName evidence="2">Uncharacterized protein</fullName>
    </submittedName>
</protein>
<evidence type="ECO:0000313" key="2">
    <source>
        <dbReference type="WBParaSite" id="Gr19_v10_g12082.t2"/>
    </source>
</evidence>
<name>A0A914GXJ5_GLORO</name>
<proteinExistence type="predicted"/>
<organism evidence="1 2">
    <name type="scientific">Globodera rostochiensis</name>
    <name type="common">Golden nematode worm</name>
    <name type="synonym">Heterodera rostochiensis</name>
    <dbReference type="NCBI Taxonomy" id="31243"/>
    <lineage>
        <taxon>Eukaryota</taxon>
        <taxon>Metazoa</taxon>
        <taxon>Ecdysozoa</taxon>
        <taxon>Nematoda</taxon>
        <taxon>Chromadorea</taxon>
        <taxon>Rhabditida</taxon>
        <taxon>Tylenchina</taxon>
        <taxon>Tylenchomorpha</taxon>
        <taxon>Tylenchoidea</taxon>
        <taxon>Heteroderidae</taxon>
        <taxon>Heteroderinae</taxon>
        <taxon>Globodera</taxon>
    </lineage>
</organism>
<evidence type="ECO:0000313" key="1">
    <source>
        <dbReference type="Proteomes" id="UP000887572"/>
    </source>
</evidence>
<dbReference type="Proteomes" id="UP000887572">
    <property type="component" value="Unplaced"/>
</dbReference>
<dbReference type="WBParaSite" id="Gr19_v10_g12082.t2">
    <property type="protein sequence ID" value="Gr19_v10_g12082.t2"/>
    <property type="gene ID" value="Gr19_v10_g12082"/>
</dbReference>
<keyword evidence="1" id="KW-1185">Reference proteome</keyword>
<reference evidence="2" key="1">
    <citation type="submission" date="2022-11" db="UniProtKB">
        <authorList>
            <consortium name="WormBaseParasite"/>
        </authorList>
    </citation>
    <scope>IDENTIFICATION</scope>
</reference>